<evidence type="ECO:0000256" key="2">
    <source>
        <dbReference type="ARBA" id="ARBA00022475"/>
    </source>
</evidence>
<dbReference type="PANTHER" id="PTHR36115">
    <property type="entry name" value="PROLINE-RICH ANTIGEN HOMOLOG-RELATED"/>
    <property type="match status" value="1"/>
</dbReference>
<proteinExistence type="predicted"/>
<dbReference type="Proteomes" id="UP000318380">
    <property type="component" value="Unassembled WGS sequence"/>
</dbReference>
<feature type="region of interest" description="Disordered" evidence="6">
    <location>
        <begin position="1"/>
        <end position="103"/>
    </location>
</feature>
<reference evidence="10 11" key="1">
    <citation type="submission" date="2019-06" db="EMBL/GenBank/DDBJ databases">
        <title>Sequencing the genomes of 1000 actinobacteria strains.</title>
        <authorList>
            <person name="Klenk H.-P."/>
        </authorList>
    </citation>
    <scope>NUCLEOTIDE SEQUENCE [LARGE SCALE GENOMIC DNA]</scope>
    <source>
        <strain evidence="10 11">DSM 24683</strain>
    </source>
</reference>
<comment type="subcellular location">
    <subcellularLocation>
        <location evidence="1">Cell membrane</location>
        <topology evidence="1">Multi-pass membrane protein</topology>
    </subcellularLocation>
</comment>
<dbReference type="AlphaFoldDB" id="A0A561BRZ1"/>
<dbReference type="InterPro" id="IPR051791">
    <property type="entry name" value="Pra-immunoreactive"/>
</dbReference>
<keyword evidence="2" id="KW-1003">Cell membrane</keyword>
<keyword evidence="3 7" id="KW-0812">Transmembrane</keyword>
<evidence type="ECO:0000256" key="5">
    <source>
        <dbReference type="ARBA" id="ARBA00023136"/>
    </source>
</evidence>
<evidence type="ECO:0000259" key="8">
    <source>
        <dbReference type="Pfam" id="PF06271"/>
    </source>
</evidence>
<feature type="transmembrane region" description="Helical" evidence="7">
    <location>
        <begin position="192"/>
        <end position="215"/>
    </location>
</feature>
<gene>
    <name evidence="10" type="ORF">FB561_2649</name>
</gene>
<feature type="compositionally biased region" description="Low complexity" evidence="6">
    <location>
        <begin position="44"/>
        <end position="53"/>
    </location>
</feature>
<dbReference type="Pfam" id="PF10708">
    <property type="entry name" value="DUF2510"/>
    <property type="match status" value="1"/>
</dbReference>
<feature type="transmembrane region" description="Helical" evidence="7">
    <location>
        <begin position="140"/>
        <end position="159"/>
    </location>
</feature>
<dbReference type="EMBL" id="VIVK01000001">
    <property type="protein sequence ID" value="TWD81533.1"/>
    <property type="molecule type" value="Genomic_DNA"/>
</dbReference>
<feature type="compositionally biased region" description="Low complexity" evidence="6">
    <location>
        <begin position="63"/>
        <end position="102"/>
    </location>
</feature>
<evidence type="ECO:0000256" key="7">
    <source>
        <dbReference type="SAM" id="Phobius"/>
    </source>
</evidence>
<keyword evidence="4 7" id="KW-1133">Transmembrane helix</keyword>
<sequence>MPVDFPAGWYDDPNDLKGQRYWDGASWTEHRRPRPGPAEPTEPPVTERATAAPLVYPGAAPYQGPAFQPGHQPGAPQPGGPQQYGAPQHGAPQQYGAPQYGAGQPGMPPYQAGFGYAPQVPSTPDGVPLSGWWKRVGARILDGLIVMVVSLPFSGWFWYQYVLALTDYQRDVFDRAVAGESPAFETTLPWDVYQWILPIAGIALVINFAYEYFFLVRSGATPGKKAVGISVRLREVPGPPPGLAVAKRYGLYAGVSLLGAIPGIGTLFSMVGLLDVLWPLWDDKKQALHDKVGKTNVVLGPQPRR</sequence>
<protein>
    <submittedName>
        <fullName evidence="10">Putative RDD family membrane protein YckC</fullName>
    </submittedName>
</protein>
<name>A0A561BRZ1_9ACTN</name>
<keyword evidence="11" id="KW-1185">Reference proteome</keyword>
<dbReference type="Pfam" id="PF06271">
    <property type="entry name" value="RDD"/>
    <property type="match status" value="1"/>
</dbReference>
<keyword evidence="5 7" id="KW-0472">Membrane</keyword>
<evidence type="ECO:0000256" key="4">
    <source>
        <dbReference type="ARBA" id="ARBA00022989"/>
    </source>
</evidence>
<dbReference type="PANTHER" id="PTHR36115:SF6">
    <property type="entry name" value="PROLINE-RICH ANTIGEN HOMOLOG"/>
    <property type="match status" value="1"/>
</dbReference>
<feature type="domain" description="RDD" evidence="8">
    <location>
        <begin position="130"/>
        <end position="293"/>
    </location>
</feature>
<evidence type="ECO:0000256" key="6">
    <source>
        <dbReference type="SAM" id="MobiDB-lite"/>
    </source>
</evidence>
<accession>A0A561BRZ1</accession>
<organism evidence="10 11">
    <name type="scientific">Kribbella amoyensis</name>
    <dbReference type="NCBI Taxonomy" id="996641"/>
    <lineage>
        <taxon>Bacteria</taxon>
        <taxon>Bacillati</taxon>
        <taxon>Actinomycetota</taxon>
        <taxon>Actinomycetes</taxon>
        <taxon>Propionibacteriales</taxon>
        <taxon>Kribbellaceae</taxon>
        <taxon>Kribbella</taxon>
    </lineage>
</organism>
<evidence type="ECO:0000313" key="10">
    <source>
        <dbReference type="EMBL" id="TWD81533.1"/>
    </source>
</evidence>
<feature type="domain" description="DUF2510" evidence="9">
    <location>
        <begin position="7"/>
        <end position="38"/>
    </location>
</feature>
<evidence type="ECO:0000256" key="1">
    <source>
        <dbReference type="ARBA" id="ARBA00004651"/>
    </source>
</evidence>
<evidence type="ECO:0000313" key="11">
    <source>
        <dbReference type="Proteomes" id="UP000318380"/>
    </source>
</evidence>
<comment type="caution">
    <text evidence="10">The sequence shown here is derived from an EMBL/GenBank/DDBJ whole genome shotgun (WGS) entry which is preliminary data.</text>
</comment>
<dbReference type="InterPro" id="IPR018929">
    <property type="entry name" value="DUF2510"/>
</dbReference>
<feature type="transmembrane region" description="Helical" evidence="7">
    <location>
        <begin position="249"/>
        <end position="274"/>
    </location>
</feature>
<dbReference type="InterPro" id="IPR010432">
    <property type="entry name" value="RDD"/>
</dbReference>
<dbReference type="GO" id="GO:0005886">
    <property type="term" value="C:plasma membrane"/>
    <property type="evidence" value="ECO:0007669"/>
    <property type="project" value="UniProtKB-SubCell"/>
</dbReference>
<evidence type="ECO:0000256" key="3">
    <source>
        <dbReference type="ARBA" id="ARBA00022692"/>
    </source>
</evidence>
<evidence type="ECO:0000259" key="9">
    <source>
        <dbReference type="Pfam" id="PF10708"/>
    </source>
</evidence>